<dbReference type="EMBL" id="JBHSRF010000007">
    <property type="protein sequence ID" value="MFC6081042.1"/>
    <property type="molecule type" value="Genomic_DNA"/>
</dbReference>
<evidence type="ECO:0000313" key="3">
    <source>
        <dbReference type="Proteomes" id="UP001596137"/>
    </source>
</evidence>
<feature type="domain" description="Polynucleotide kinase PNKP phosphatase" evidence="1">
    <location>
        <begin position="165"/>
        <end position="300"/>
    </location>
</feature>
<protein>
    <submittedName>
        <fullName evidence="2">AAA family ATPase</fullName>
    </submittedName>
</protein>
<dbReference type="Pfam" id="PF25109">
    <property type="entry name" value="HAD_PNKP"/>
    <property type="match status" value="1"/>
</dbReference>
<dbReference type="SUPFAM" id="SSF56784">
    <property type="entry name" value="HAD-like"/>
    <property type="match status" value="1"/>
</dbReference>
<dbReference type="InterPro" id="IPR023214">
    <property type="entry name" value="HAD_sf"/>
</dbReference>
<accession>A0ABW1NG43</accession>
<dbReference type="Gene3D" id="3.40.50.300">
    <property type="entry name" value="P-loop containing nucleotide triphosphate hydrolases"/>
    <property type="match status" value="1"/>
</dbReference>
<dbReference type="InterPro" id="IPR056782">
    <property type="entry name" value="HAD_PNKP"/>
</dbReference>
<dbReference type="Gene3D" id="3.40.50.1000">
    <property type="entry name" value="HAD superfamily/HAD-like"/>
    <property type="match status" value="1"/>
</dbReference>
<dbReference type="Proteomes" id="UP001596137">
    <property type="component" value="Unassembled WGS sequence"/>
</dbReference>
<comment type="caution">
    <text evidence="2">The sequence shown here is derived from an EMBL/GenBank/DDBJ whole genome shotgun (WGS) entry which is preliminary data.</text>
</comment>
<reference evidence="3" key="1">
    <citation type="journal article" date="2019" name="Int. J. Syst. Evol. Microbiol.">
        <title>The Global Catalogue of Microorganisms (GCM) 10K type strain sequencing project: providing services to taxonomists for standard genome sequencing and annotation.</title>
        <authorList>
            <consortium name="The Broad Institute Genomics Platform"/>
            <consortium name="The Broad Institute Genome Sequencing Center for Infectious Disease"/>
            <person name="Wu L."/>
            <person name="Ma J."/>
        </authorList>
    </citation>
    <scope>NUCLEOTIDE SEQUENCE [LARGE SCALE GENOMIC DNA]</scope>
    <source>
        <strain evidence="3">JCM 30346</strain>
    </source>
</reference>
<name>A0ABW1NG43_9ACTN</name>
<evidence type="ECO:0000313" key="2">
    <source>
        <dbReference type="EMBL" id="MFC6081042.1"/>
    </source>
</evidence>
<dbReference type="InterPro" id="IPR036412">
    <property type="entry name" value="HAD-like_sf"/>
</dbReference>
<sequence>MSTFIICRGLPASGKTTWARAWVADAPGARARVNRDDIRAAIHNGAHIDGVTEPRVRAVRDAQILALLTAGSDVVLDDTNLSDDTVRHLADLARSAGAGVHLQDFTNVPLQVCIDRDAARDPRVGEDVIRGMHTRYLHGRDLPLPMPEGLVATALRPYEPEPDAPRAVLVDIDGTLALRDDRGPYDWDRVGEDLPNRAVIAVVCALAAAGHRILFVSSRPEGCRDATLRWLHQHVAVRISGLHLRRPGDQRPDYQVKADLFDAHVRDHYDIVCALEDRRRVVAMWRALGLTVLQVADGDF</sequence>
<dbReference type="RefSeq" id="WP_380748452.1">
    <property type="nucleotide sequence ID" value="NZ_JBHSRF010000007.1"/>
</dbReference>
<organism evidence="2 3">
    <name type="scientific">Sphaerisporangium aureirubrum</name>
    <dbReference type="NCBI Taxonomy" id="1544736"/>
    <lineage>
        <taxon>Bacteria</taxon>
        <taxon>Bacillati</taxon>
        <taxon>Actinomycetota</taxon>
        <taxon>Actinomycetes</taxon>
        <taxon>Streptosporangiales</taxon>
        <taxon>Streptosporangiaceae</taxon>
        <taxon>Sphaerisporangium</taxon>
    </lineage>
</organism>
<proteinExistence type="predicted"/>
<keyword evidence="3" id="KW-1185">Reference proteome</keyword>
<gene>
    <name evidence="2" type="ORF">ACFP1K_07705</name>
</gene>
<dbReference type="SUPFAM" id="SSF52540">
    <property type="entry name" value="P-loop containing nucleoside triphosphate hydrolases"/>
    <property type="match status" value="1"/>
</dbReference>
<dbReference type="Pfam" id="PF13671">
    <property type="entry name" value="AAA_33"/>
    <property type="match status" value="1"/>
</dbReference>
<dbReference type="InterPro" id="IPR027417">
    <property type="entry name" value="P-loop_NTPase"/>
</dbReference>
<evidence type="ECO:0000259" key="1">
    <source>
        <dbReference type="Pfam" id="PF25109"/>
    </source>
</evidence>